<dbReference type="SMART" id="SM00563">
    <property type="entry name" value="PlsC"/>
    <property type="match status" value="1"/>
</dbReference>
<evidence type="ECO:0000256" key="3">
    <source>
        <dbReference type="SAM" id="MobiDB-lite"/>
    </source>
</evidence>
<dbReference type="Pfam" id="PF01553">
    <property type="entry name" value="Acyltransferase"/>
    <property type="match status" value="1"/>
</dbReference>
<protein>
    <submittedName>
        <fullName evidence="5">1-acyl-sn-glycerol-3-phosphate acyltransferase</fullName>
    </submittedName>
</protein>
<evidence type="ECO:0000256" key="1">
    <source>
        <dbReference type="ARBA" id="ARBA00022679"/>
    </source>
</evidence>
<name>A0ABX6H4Z0_9MICO</name>
<evidence type="ECO:0000313" key="6">
    <source>
        <dbReference type="Proteomes" id="UP000464597"/>
    </source>
</evidence>
<dbReference type="SUPFAM" id="SSF69593">
    <property type="entry name" value="Glycerol-3-phosphate (1)-acyltransferase"/>
    <property type="match status" value="1"/>
</dbReference>
<dbReference type="CDD" id="cd07989">
    <property type="entry name" value="LPLAT_AGPAT-like"/>
    <property type="match status" value="1"/>
</dbReference>
<evidence type="ECO:0000259" key="4">
    <source>
        <dbReference type="SMART" id="SM00563"/>
    </source>
</evidence>
<reference evidence="6" key="1">
    <citation type="submission" date="2019-12" db="EMBL/GenBank/DDBJ databases">
        <title>Complete and draft genome sequences of new strains and members of some known species of the genus Rathayibacter isolated from plants.</title>
        <authorList>
            <person name="Tarlachkov S.V."/>
            <person name="Starodumova I.P."/>
            <person name="Dorofeeva L.V."/>
            <person name="Prisyazhnaya N.V."/>
            <person name="Leyn S."/>
            <person name="Zlamal J."/>
            <person name="Elan M."/>
            <person name="Osterman A.L."/>
            <person name="Nadler S."/>
            <person name="Subbotin S.A."/>
            <person name="Evtushenko L.I."/>
        </authorList>
    </citation>
    <scope>NUCLEOTIDE SEQUENCE [LARGE SCALE GENOMIC DNA]</scope>
    <source>
        <strain evidence="6">VKM Ac-2802</strain>
    </source>
</reference>
<keyword evidence="1" id="KW-0808">Transferase</keyword>
<dbReference type="GO" id="GO:0016746">
    <property type="term" value="F:acyltransferase activity"/>
    <property type="evidence" value="ECO:0007669"/>
    <property type="project" value="UniProtKB-KW"/>
</dbReference>
<dbReference type="PANTHER" id="PTHR10434">
    <property type="entry name" value="1-ACYL-SN-GLYCEROL-3-PHOSPHATE ACYLTRANSFERASE"/>
    <property type="match status" value="1"/>
</dbReference>
<organism evidence="5 6">
    <name type="scientific">Rathayibacter festucae</name>
    <dbReference type="NCBI Taxonomy" id="110937"/>
    <lineage>
        <taxon>Bacteria</taxon>
        <taxon>Bacillati</taxon>
        <taxon>Actinomycetota</taxon>
        <taxon>Actinomycetes</taxon>
        <taxon>Micrococcales</taxon>
        <taxon>Microbacteriaceae</taxon>
        <taxon>Rathayibacter</taxon>
    </lineage>
</organism>
<evidence type="ECO:0000313" key="5">
    <source>
        <dbReference type="EMBL" id="QHC64853.1"/>
    </source>
</evidence>
<dbReference type="InterPro" id="IPR002123">
    <property type="entry name" value="Plipid/glycerol_acylTrfase"/>
</dbReference>
<dbReference type="PANTHER" id="PTHR10434:SF55">
    <property type="entry name" value="POSSIBLE ACYLTRANSFERASE"/>
    <property type="match status" value="1"/>
</dbReference>
<keyword evidence="6" id="KW-1185">Reference proteome</keyword>
<feature type="compositionally biased region" description="Basic and acidic residues" evidence="3">
    <location>
        <begin position="277"/>
        <end position="290"/>
    </location>
</feature>
<sequence>MVCGRLFQGDPRTGARWRRRRSCGAARPASARAPRRPLAWAAGAAEPGCEDGRVSERSRPSIFWLLAALVIPTLTASVDLRVRDIDKIPRKGAFVFAPNHYSEIDPFITGWVLWRAGRAPRFLAKASLFKIPVAGAILRASGQIPVERAGSVRGSEPLKAAKELVDRGGSVLIYPEGTLTRDPELWPMRGKTGAVRMALQYGLPVVPVAHWGTQQVMGRYSKKITLFRRKRVDVLVGDPVDLSAFRGRSLDSATLNEASTVVMAAITRLLEELRGETAPEKRWNPAEHNQKGTGRFEQGQ</sequence>
<evidence type="ECO:0000256" key="2">
    <source>
        <dbReference type="ARBA" id="ARBA00023315"/>
    </source>
</evidence>
<gene>
    <name evidence="5" type="ORF">GSU69_11995</name>
</gene>
<feature type="domain" description="Phospholipid/glycerol acyltransferase" evidence="4">
    <location>
        <begin position="94"/>
        <end position="213"/>
    </location>
</feature>
<feature type="region of interest" description="Disordered" evidence="3">
    <location>
        <begin position="277"/>
        <end position="300"/>
    </location>
</feature>
<accession>A0ABX6H4Z0</accession>
<dbReference type="Proteomes" id="UP000464597">
    <property type="component" value="Chromosome"/>
</dbReference>
<dbReference type="EMBL" id="CP047180">
    <property type="protein sequence ID" value="QHC64853.1"/>
    <property type="molecule type" value="Genomic_DNA"/>
</dbReference>
<proteinExistence type="predicted"/>
<keyword evidence="2 5" id="KW-0012">Acyltransferase</keyword>